<reference evidence="1 2" key="1">
    <citation type="journal article" date="2022" name="Nat. Plants">
        <title>Genomes of leafy and leafless Platanthera orchids illuminate the evolution of mycoheterotrophy.</title>
        <authorList>
            <person name="Li M.H."/>
            <person name="Liu K.W."/>
            <person name="Li Z."/>
            <person name="Lu H.C."/>
            <person name="Ye Q.L."/>
            <person name="Zhang D."/>
            <person name="Wang J.Y."/>
            <person name="Li Y.F."/>
            <person name="Zhong Z.M."/>
            <person name="Liu X."/>
            <person name="Yu X."/>
            <person name="Liu D.K."/>
            <person name="Tu X.D."/>
            <person name="Liu B."/>
            <person name="Hao Y."/>
            <person name="Liao X.Y."/>
            <person name="Jiang Y.T."/>
            <person name="Sun W.H."/>
            <person name="Chen J."/>
            <person name="Chen Y.Q."/>
            <person name="Ai Y."/>
            <person name="Zhai J.W."/>
            <person name="Wu S.S."/>
            <person name="Zhou Z."/>
            <person name="Hsiao Y.Y."/>
            <person name="Wu W.L."/>
            <person name="Chen Y.Y."/>
            <person name="Lin Y.F."/>
            <person name="Hsu J.L."/>
            <person name="Li C.Y."/>
            <person name="Wang Z.W."/>
            <person name="Zhao X."/>
            <person name="Zhong W.Y."/>
            <person name="Ma X.K."/>
            <person name="Ma L."/>
            <person name="Huang J."/>
            <person name="Chen G.Z."/>
            <person name="Huang M.Z."/>
            <person name="Huang L."/>
            <person name="Peng D.H."/>
            <person name="Luo Y.B."/>
            <person name="Zou S.Q."/>
            <person name="Chen S.P."/>
            <person name="Lan S."/>
            <person name="Tsai W.C."/>
            <person name="Van de Peer Y."/>
            <person name="Liu Z.J."/>
        </authorList>
    </citation>
    <scope>NUCLEOTIDE SEQUENCE [LARGE SCALE GENOMIC DNA]</scope>
    <source>
        <strain evidence="1">Lor288</strain>
    </source>
</reference>
<keyword evidence="2" id="KW-1185">Reference proteome</keyword>
<name>A0ABR2M228_9ASPA</name>
<accession>A0ABR2M228</accession>
<proteinExistence type="predicted"/>
<protein>
    <recommendedName>
        <fullName evidence="3">MHC class I antigen</fullName>
    </recommendedName>
</protein>
<evidence type="ECO:0000313" key="1">
    <source>
        <dbReference type="EMBL" id="KAK8958127.1"/>
    </source>
</evidence>
<evidence type="ECO:0000313" key="2">
    <source>
        <dbReference type="Proteomes" id="UP001412067"/>
    </source>
</evidence>
<dbReference type="EMBL" id="JBBWWR010000012">
    <property type="protein sequence ID" value="KAK8958127.1"/>
    <property type="molecule type" value="Genomic_DNA"/>
</dbReference>
<comment type="caution">
    <text evidence="1">The sequence shown here is derived from an EMBL/GenBank/DDBJ whole genome shotgun (WGS) entry which is preliminary data.</text>
</comment>
<organism evidence="1 2">
    <name type="scientific">Platanthera guangdongensis</name>
    <dbReference type="NCBI Taxonomy" id="2320717"/>
    <lineage>
        <taxon>Eukaryota</taxon>
        <taxon>Viridiplantae</taxon>
        <taxon>Streptophyta</taxon>
        <taxon>Embryophyta</taxon>
        <taxon>Tracheophyta</taxon>
        <taxon>Spermatophyta</taxon>
        <taxon>Magnoliopsida</taxon>
        <taxon>Liliopsida</taxon>
        <taxon>Asparagales</taxon>
        <taxon>Orchidaceae</taxon>
        <taxon>Orchidoideae</taxon>
        <taxon>Orchideae</taxon>
        <taxon>Orchidinae</taxon>
        <taxon>Platanthera</taxon>
    </lineage>
</organism>
<sequence length="56" mass="6323">MAAGSLFFVGKDCRGPDLERFFSDGKADRKRREAAVLAGVGRYLEEDLRFLAWEKA</sequence>
<evidence type="ECO:0008006" key="3">
    <source>
        <dbReference type="Google" id="ProtNLM"/>
    </source>
</evidence>
<gene>
    <name evidence="1" type="ORF">KSP40_PGU020735</name>
</gene>
<dbReference type="Proteomes" id="UP001412067">
    <property type="component" value="Unassembled WGS sequence"/>
</dbReference>